<dbReference type="AlphaFoldDB" id="A0A2G8L2Z7"/>
<keyword evidence="5" id="KW-1015">Disulfide bond</keyword>
<feature type="domain" description="Ig-like" evidence="8">
    <location>
        <begin position="1"/>
        <end position="81"/>
    </location>
</feature>
<dbReference type="InterPro" id="IPR050958">
    <property type="entry name" value="Cell_Adh-Cytoskel_Orgn"/>
</dbReference>
<dbReference type="GO" id="GO:0030424">
    <property type="term" value="C:axon"/>
    <property type="evidence" value="ECO:0007669"/>
    <property type="project" value="TreeGrafter"/>
</dbReference>
<dbReference type="Pfam" id="PF07679">
    <property type="entry name" value="I-set"/>
    <property type="match status" value="1"/>
</dbReference>
<dbReference type="Proteomes" id="UP000230750">
    <property type="component" value="Unassembled WGS sequence"/>
</dbReference>
<keyword evidence="4" id="KW-0472">Membrane</keyword>
<sequence>MLGNTVVFKCEVPAFAKDYVTVTSWSRSGTIIVAGGRFSIFPWGELHIRDARVEDKEYQYSCSTRNTLLQTTKSSDFKKLTLAVPVNIKPEIIDSVVEHTISIGEEIELPCAASGHPSPEYQWTKDGSSVTLSERITLRRGNLVVSNAVLDDGGSYQCTAENNFGSNTVSRNLVVRGKGRGNIQMSNCRRTRCQAKHPSLVYEMETKVINNLIPPNRIQFGTDITN</sequence>
<dbReference type="OrthoDB" id="5969272at2759"/>
<comment type="caution">
    <text evidence="9">The sequence shown here is derived from an EMBL/GenBank/DDBJ whole genome shotgun (WGS) entry which is preliminary data.</text>
</comment>
<keyword evidence="10" id="KW-1185">Reference proteome</keyword>
<evidence type="ECO:0000256" key="7">
    <source>
        <dbReference type="ARBA" id="ARBA00023319"/>
    </source>
</evidence>
<dbReference type="Gene3D" id="2.60.40.10">
    <property type="entry name" value="Immunoglobulins"/>
    <property type="match status" value="2"/>
</dbReference>
<name>A0A2G8L2Z7_STIJA</name>
<dbReference type="PANTHER" id="PTHR45080:SF8">
    <property type="entry name" value="IG-LIKE DOMAIN-CONTAINING PROTEIN"/>
    <property type="match status" value="1"/>
</dbReference>
<evidence type="ECO:0000259" key="8">
    <source>
        <dbReference type="PROSITE" id="PS50835"/>
    </source>
</evidence>
<dbReference type="PANTHER" id="PTHR45080">
    <property type="entry name" value="CONTACTIN 5"/>
    <property type="match status" value="1"/>
</dbReference>
<evidence type="ECO:0000256" key="6">
    <source>
        <dbReference type="ARBA" id="ARBA00023180"/>
    </source>
</evidence>
<dbReference type="SUPFAM" id="SSF48726">
    <property type="entry name" value="Immunoglobulin"/>
    <property type="match status" value="2"/>
</dbReference>
<dbReference type="EMBL" id="MRZV01000241">
    <property type="protein sequence ID" value="PIK54627.1"/>
    <property type="molecule type" value="Genomic_DNA"/>
</dbReference>
<keyword evidence="2" id="KW-0732">Signal</keyword>
<keyword evidence="7" id="KW-0393">Immunoglobulin domain</keyword>
<dbReference type="InterPro" id="IPR003599">
    <property type="entry name" value="Ig_sub"/>
</dbReference>
<protein>
    <submittedName>
        <fullName evidence="9">Putative Down syndrome cell adhesion molecule-like</fullName>
    </submittedName>
</protein>
<accession>A0A2G8L2Z7</accession>
<dbReference type="GO" id="GO:0050808">
    <property type="term" value="P:synapse organization"/>
    <property type="evidence" value="ECO:0007669"/>
    <property type="project" value="TreeGrafter"/>
</dbReference>
<evidence type="ECO:0000256" key="3">
    <source>
        <dbReference type="ARBA" id="ARBA00022737"/>
    </source>
</evidence>
<evidence type="ECO:0000256" key="2">
    <source>
        <dbReference type="ARBA" id="ARBA00022729"/>
    </source>
</evidence>
<keyword evidence="6" id="KW-0325">Glycoprotein</keyword>
<dbReference type="GO" id="GO:0005886">
    <property type="term" value="C:plasma membrane"/>
    <property type="evidence" value="ECO:0007669"/>
    <property type="project" value="TreeGrafter"/>
</dbReference>
<evidence type="ECO:0000313" key="10">
    <source>
        <dbReference type="Proteomes" id="UP000230750"/>
    </source>
</evidence>
<comment type="subcellular location">
    <subcellularLocation>
        <location evidence="1">Membrane</location>
    </subcellularLocation>
</comment>
<dbReference type="InterPro" id="IPR003598">
    <property type="entry name" value="Ig_sub2"/>
</dbReference>
<dbReference type="SMART" id="SM00409">
    <property type="entry name" value="IG"/>
    <property type="match status" value="2"/>
</dbReference>
<organism evidence="9 10">
    <name type="scientific">Stichopus japonicus</name>
    <name type="common">Sea cucumber</name>
    <dbReference type="NCBI Taxonomy" id="307972"/>
    <lineage>
        <taxon>Eukaryota</taxon>
        <taxon>Metazoa</taxon>
        <taxon>Echinodermata</taxon>
        <taxon>Eleutherozoa</taxon>
        <taxon>Echinozoa</taxon>
        <taxon>Holothuroidea</taxon>
        <taxon>Aspidochirotacea</taxon>
        <taxon>Aspidochirotida</taxon>
        <taxon>Stichopodidae</taxon>
        <taxon>Apostichopus</taxon>
    </lineage>
</organism>
<keyword evidence="3" id="KW-0677">Repeat</keyword>
<dbReference type="GO" id="GO:0007156">
    <property type="term" value="P:homophilic cell adhesion via plasma membrane adhesion molecules"/>
    <property type="evidence" value="ECO:0007669"/>
    <property type="project" value="TreeGrafter"/>
</dbReference>
<dbReference type="InterPro" id="IPR013783">
    <property type="entry name" value="Ig-like_fold"/>
</dbReference>
<dbReference type="STRING" id="307972.A0A2G8L2Z7"/>
<dbReference type="InterPro" id="IPR036179">
    <property type="entry name" value="Ig-like_dom_sf"/>
</dbReference>
<evidence type="ECO:0000313" key="9">
    <source>
        <dbReference type="EMBL" id="PIK54627.1"/>
    </source>
</evidence>
<evidence type="ECO:0000256" key="1">
    <source>
        <dbReference type="ARBA" id="ARBA00004370"/>
    </source>
</evidence>
<dbReference type="InterPro" id="IPR007110">
    <property type="entry name" value="Ig-like_dom"/>
</dbReference>
<gene>
    <name evidence="9" type="ORF">BSL78_08480</name>
</gene>
<dbReference type="FunFam" id="2.60.40.10:FF:000004">
    <property type="entry name" value="DCC isoform 1"/>
    <property type="match status" value="1"/>
</dbReference>
<feature type="domain" description="Ig-like" evidence="8">
    <location>
        <begin position="90"/>
        <end position="174"/>
    </location>
</feature>
<dbReference type="GO" id="GO:0008046">
    <property type="term" value="F:axon guidance receptor activity"/>
    <property type="evidence" value="ECO:0007669"/>
    <property type="project" value="TreeGrafter"/>
</dbReference>
<proteinExistence type="predicted"/>
<evidence type="ECO:0000256" key="4">
    <source>
        <dbReference type="ARBA" id="ARBA00023136"/>
    </source>
</evidence>
<dbReference type="PROSITE" id="PS50835">
    <property type="entry name" value="IG_LIKE"/>
    <property type="match status" value="2"/>
</dbReference>
<dbReference type="SMART" id="SM00408">
    <property type="entry name" value="IGc2"/>
    <property type="match status" value="2"/>
</dbReference>
<dbReference type="InterPro" id="IPR013098">
    <property type="entry name" value="Ig_I-set"/>
</dbReference>
<reference evidence="9 10" key="1">
    <citation type="journal article" date="2017" name="PLoS Biol.">
        <title>The sea cucumber genome provides insights into morphological evolution and visceral regeneration.</title>
        <authorList>
            <person name="Zhang X."/>
            <person name="Sun L."/>
            <person name="Yuan J."/>
            <person name="Sun Y."/>
            <person name="Gao Y."/>
            <person name="Zhang L."/>
            <person name="Li S."/>
            <person name="Dai H."/>
            <person name="Hamel J.F."/>
            <person name="Liu C."/>
            <person name="Yu Y."/>
            <person name="Liu S."/>
            <person name="Lin W."/>
            <person name="Guo K."/>
            <person name="Jin S."/>
            <person name="Xu P."/>
            <person name="Storey K.B."/>
            <person name="Huan P."/>
            <person name="Zhang T."/>
            <person name="Zhou Y."/>
            <person name="Zhang J."/>
            <person name="Lin C."/>
            <person name="Li X."/>
            <person name="Xing L."/>
            <person name="Huo D."/>
            <person name="Sun M."/>
            <person name="Wang L."/>
            <person name="Mercier A."/>
            <person name="Li F."/>
            <person name="Yang H."/>
            <person name="Xiang J."/>
        </authorList>
    </citation>
    <scope>NUCLEOTIDE SEQUENCE [LARGE SCALE GENOMIC DNA]</scope>
    <source>
        <strain evidence="9">Shaxun</strain>
        <tissue evidence="9">Muscle</tissue>
    </source>
</reference>
<dbReference type="GO" id="GO:0043025">
    <property type="term" value="C:neuronal cell body"/>
    <property type="evidence" value="ECO:0007669"/>
    <property type="project" value="TreeGrafter"/>
</dbReference>
<evidence type="ECO:0000256" key="5">
    <source>
        <dbReference type="ARBA" id="ARBA00023157"/>
    </source>
</evidence>